<evidence type="ECO:0000256" key="7">
    <source>
        <dbReference type="ARBA" id="ARBA00022927"/>
    </source>
</evidence>
<dbReference type="PROSITE" id="PS52015">
    <property type="entry name" value="TONB_CTD"/>
    <property type="match status" value="1"/>
</dbReference>
<dbReference type="GO" id="GO:0098797">
    <property type="term" value="C:plasma membrane protein complex"/>
    <property type="evidence" value="ECO:0007669"/>
    <property type="project" value="TreeGrafter"/>
</dbReference>
<evidence type="ECO:0000256" key="2">
    <source>
        <dbReference type="ARBA" id="ARBA00006555"/>
    </source>
</evidence>
<dbReference type="Pfam" id="PF03544">
    <property type="entry name" value="TonB_C"/>
    <property type="match status" value="1"/>
</dbReference>
<feature type="chain" id="PRO_5019458326" description="Protein TonB" evidence="12">
    <location>
        <begin position="26"/>
        <end position="274"/>
    </location>
</feature>
<comment type="subcellular location">
    <subcellularLocation>
        <location evidence="1 10">Cell inner membrane</location>
        <topology evidence="1 10">Single-pass membrane protein</topology>
        <orientation evidence="1 10">Periplasmic side</orientation>
    </subcellularLocation>
</comment>
<dbReference type="GO" id="GO:0030288">
    <property type="term" value="C:outer membrane-bounded periplasmic space"/>
    <property type="evidence" value="ECO:0007669"/>
    <property type="project" value="InterPro"/>
</dbReference>
<keyword evidence="10" id="KW-0735">Signal-anchor</keyword>
<evidence type="ECO:0000256" key="4">
    <source>
        <dbReference type="ARBA" id="ARBA00022475"/>
    </source>
</evidence>
<dbReference type="GO" id="GO:0015031">
    <property type="term" value="P:protein transport"/>
    <property type="evidence" value="ECO:0007669"/>
    <property type="project" value="UniProtKB-UniRule"/>
</dbReference>
<feature type="domain" description="TonB C-terminal" evidence="13">
    <location>
        <begin position="181"/>
        <end position="274"/>
    </location>
</feature>
<proteinExistence type="inferred from homology"/>
<evidence type="ECO:0000313" key="14">
    <source>
        <dbReference type="EMBL" id="QAB16214.1"/>
    </source>
</evidence>
<keyword evidence="4 10" id="KW-1003">Cell membrane</keyword>
<feature type="compositionally biased region" description="Basic and acidic residues" evidence="11">
    <location>
        <begin position="103"/>
        <end position="127"/>
    </location>
</feature>
<feature type="signal peptide" evidence="12">
    <location>
        <begin position="1"/>
        <end position="25"/>
    </location>
</feature>
<feature type="compositionally biased region" description="Low complexity" evidence="11">
    <location>
        <begin position="131"/>
        <end position="148"/>
    </location>
</feature>
<evidence type="ECO:0000256" key="8">
    <source>
        <dbReference type="ARBA" id="ARBA00022989"/>
    </source>
</evidence>
<feature type="region of interest" description="Disordered" evidence="11">
    <location>
        <begin position="60"/>
        <end position="148"/>
    </location>
</feature>
<protein>
    <recommendedName>
        <fullName evidence="10">Protein TonB</fullName>
    </recommendedName>
</protein>
<dbReference type="Proteomes" id="UP000285478">
    <property type="component" value="Chromosome"/>
</dbReference>
<dbReference type="EMBL" id="CP035033">
    <property type="protein sequence ID" value="QAB16214.1"/>
    <property type="molecule type" value="Genomic_DNA"/>
</dbReference>
<evidence type="ECO:0000259" key="13">
    <source>
        <dbReference type="PROSITE" id="PS52015"/>
    </source>
</evidence>
<keyword evidence="6" id="KW-0812">Transmembrane</keyword>
<dbReference type="NCBIfam" id="TIGR01352">
    <property type="entry name" value="tonB_Cterm"/>
    <property type="match status" value="1"/>
</dbReference>
<evidence type="ECO:0000256" key="9">
    <source>
        <dbReference type="ARBA" id="ARBA00023136"/>
    </source>
</evidence>
<dbReference type="PRINTS" id="PR01374">
    <property type="entry name" value="TONBPROTEIN"/>
</dbReference>
<organism evidence="14 15">
    <name type="scientific">Hydrogenovibrio thermophilus</name>
    <dbReference type="NCBI Taxonomy" id="265883"/>
    <lineage>
        <taxon>Bacteria</taxon>
        <taxon>Pseudomonadati</taxon>
        <taxon>Pseudomonadota</taxon>
        <taxon>Gammaproteobacteria</taxon>
        <taxon>Thiotrichales</taxon>
        <taxon>Piscirickettsiaceae</taxon>
        <taxon>Hydrogenovibrio</taxon>
    </lineage>
</organism>
<keyword evidence="15" id="KW-1185">Reference proteome</keyword>
<name>A0A410H5K8_9GAMM</name>
<dbReference type="InterPro" id="IPR051045">
    <property type="entry name" value="TonB-dependent_transducer"/>
</dbReference>
<comment type="similarity">
    <text evidence="2 10">Belongs to the TonB family.</text>
</comment>
<keyword evidence="3 10" id="KW-0813">Transport</keyword>
<evidence type="ECO:0000256" key="6">
    <source>
        <dbReference type="ARBA" id="ARBA00022692"/>
    </source>
</evidence>
<dbReference type="GO" id="GO:0055085">
    <property type="term" value="P:transmembrane transport"/>
    <property type="evidence" value="ECO:0007669"/>
    <property type="project" value="InterPro"/>
</dbReference>
<dbReference type="RefSeq" id="WP_128385469.1">
    <property type="nucleotide sequence ID" value="NZ_CP035033.1"/>
</dbReference>
<accession>A0A410H5K8</accession>
<keyword evidence="12" id="KW-0732">Signal</keyword>
<evidence type="ECO:0000256" key="1">
    <source>
        <dbReference type="ARBA" id="ARBA00004383"/>
    </source>
</evidence>
<evidence type="ECO:0000256" key="11">
    <source>
        <dbReference type="SAM" id="MobiDB-lite"/>
    </source>
</evidence>
<keyword evidence="9" id="KW-0472">Membrane</keyword>
<reference evidence="14 15" key="1">
    <citation type="journal article" date="2018" name="Environ. Microbiol.">
        <title>Genomes of ubiquitous marine and hypersaline Hydrogenovibrio, Thiomicrorhabdus and Thiomicrospira spp. encode a diversity of mechanisms to sustain chemolithoautotrophy in heterogeneous environments.</title>
        <authorList>
            <person name="Scott K.M."/>
            <person name="Williams J."/>
            <person name="Porter C.M.B."/>
            <person name="Russel S."/>
            <person name="Harmer T.L."/>
            <person name="Paul J.H."/>
            <person name="Antonen K.M."/>
            <person name="Bridges M.K."/>
            <person name="Camper G.J."/>
            <person name="Campla C.K."/>
            <person name="Casella L.G."/>
            <person name="Chase E."/>
            <person name="Conrad J.W."/>
            <person name="Cruz M.C."/>
            <person name="Dunlap D.S."/>
            <person name="Duran L."/>
            <person name="Fahsbender E.M."/>
            <person name="Goldsmith D.B."/>
            <person name="Keeley R.F."/>
            <person name="Kondoff M.R."/>
            <person name="Kussy B.I."/>
            <person name="Lane M.K."/>
            <person name="Lawler S."/>
            <person name="Leigh B.A."/>
            <person name="Lewis C."/>
            <person name="Lostal L.M."/>
            <person name="Marking D."/>
            <person name="Mancera P.A."/>
            <person name="McClenthan E.C."/>
            <person name="McIntyre E.A."/>
            <person name="Mine J.A."/>
            <person name="Modi S."/>
            <person name="Moore B.D."/>
            <person name="Morgan W.A."/>
            <person name="Nelson K.M."/>
            <person name="Nguyen K.N."/>
            <person name="Ogburn N."/>
            <person name="Parrino D.G."/>
            <person name="Pedapudi A.D."/>
            <person name="Pelham R.P."/>
            <person name="Preece A.M."/>
            <person name="Rampersad E.A."/>
            <person name="Richardson J.C."/>
            <person name="Rodgers C.M."/>
            <person name="Schaffer B.L."/>
            <person name="Sheridan N.E."/>
            <person name="Solone M.R."/>
            <person name="Staley Z.R."/>
            <person name="Tabuchi M."/>
            <person name="Waide R.J."/>
            <person name="Wanjugi P.W."/>
            <person name="Young S."/>
            <person name="Clum A."/>
            <person name="Daum C."/>
            <person name="Huntemann M."/>
            <person name="Ivanova N."/>
            <person name="Kyrpides N."/>
            <person name="Mikhailova N."/>
            <person name="Palaniappan K."/>
            <person name="Pillay M."/>
            <person name="Reddy T.B.K."/>
            <person name="Shapiro N."/>
            <person name="Stamatis D."/>
            <person name="Varghese N."/>
            <person name="Woyke T."/>
            <person name="Boden R."/>
            <person name="Freyermuth S.K."/>
            <person name="Kerfeld C.A."/>
        </authorList>
    </citation>
    <scope>NUCLEOTIDE SEQUENCE [LARGE SCALE GENOMIC DNA]</scope>
    <source>
        <strain evidence="14 15">JR-2</strain>
    </source>
</reference>
<dbReference type="GO" id="GO:0031992">
    <property type="term" value="F:energy transducer activity"/>
    <property type="evidence" value="ECO:0007669"/>
    <property type="project" value="InterPro"/>
</dbReference>
<dbReference type="InterPro" id="IPR006260">
    <property type="entry name" value="TonB/TolA_C"/>
</dbReference>
<dbReference type="InterPro" id="IPR003538">
    <property type="entry name" value="TonB"/>
</dbReference>
<keyword evidence="7 10" id="KW-0653">Protein transport</keyword>
<evidence type="ECO:0000313" key="15">
    <source>
        <dbReference type="Proteomes" id="UP000285478"/>
    </source>
</evidence>
<evidence type="ECO:0000256" key="12">
    <source>
        <dbReference type="SAM" id="SignalP"/>
    </source>
</evidence>
<comment type="function">
    <text evidence="10">Interacts with outer membrane receptor proteins that carry out high-affinity binding and energy dependent uptake into the periplasmic space of specific substrates. It could act to transduce energy from the cytoplasmic membrane to specific energy-requiring processes in the outer membrane, resulting in the release into the periplasm of ligands bound by these outer membrane proteins.</text>
</comment>
<dbReference type="PANTHER" id="PTHR33446">
    <property type="entry name" value="PROTEIN TONB-RELATED"/>
    <property type="match status" value="1"/>
</dbReference>
<dbReference type="InterPro" id="IPR037682">
    <property type="entry name" value="TonB_C"/>
</dbReference>
<keyword evidence="5 10" id="KW-0997">Cell inner membrane</keyword>
<evidence type="ECO:0000256" key="3">
    <source>
        <dbReference type="ARBA" id="ARBA00022448"/>
    </source>
</evidence>
<evidence type="ECO:0000256" key="5">
    <source>
        <dbReference type="ARBA" id="ARBA00022519"/>
    </source>
</evidence>
<keyword evidence="8" id="KW-1133">Transmembrane helix</keyword>
<dbReference type="Gene3D" id="3.30.1150.10">
    <property type="match status" value="1"/>
</dbReference>
<sequence length="274" mass="30947">MPKRTHTSLKAFVLTLFLYSSAILAAVWQFDSLTYSEKTPNVREVPINISMYQTPTPVKPVKAVEPPKPKPAEPVEETVTEPEPIAEIPKPEPIAKPKPAKQPKPEPKKVVKKEVPKVVKKPVEKPKQTAKKAPTQPVKKVAKAATPKVVEPQPVEKTITEQPAPPTYSASQIADAEDRYLSELSRTLAQLAQDSYPRRAKRRHWEGEVVLKFVLYRNGDIKQLQIVDGDRRTVLNDAAVGIIKDKMGMRFKPFYKEIERNQWHLTVPVNFSLN</sequence>
<evidence type="ECO:0000256" key="10">
    <source>
        <dbReference type="RuleBase" id="RU362123"/>
    </source>
</evidence>
<dbReference type="GO" id="GO:0015891">
    <property type="term" value="P:siderophore transport"/>
    <property type="evidence" value="ECO:0007669"/>
    <property type="project" value="InterPro"/>
</dbReference>
<dbReference type="KEGG" id="htr:EPV75_11340"/>
<dbReference type="PANTHER" id="PTHR33446:SF11">
    <property type="entry name" value="TONB3"/>
    <property type="match status" value="1"/>
</dbReference>
<dbReference type="SUPFAM" id="SSF74653">
    <property type="entry name" value="TolA/TonB C-terminal domain"/>
    <property type="match status" value="1"/>
</dbReference>
<gene>
    <name evidence="14" type="ORF">EPV75_11340</name>
</gene>
<dbReference type="AlphaFoldDB" id="A0A410H5K8"/>